<feature type="coiled-coil region" evidence="1">
    <location>
        <begin position="95"/>
        <end position="129"/>
    </location>
</feature>
<feature type="signal peptide" evidence="2">
    <location>
        <begin position="1"/>
        <end position="35"/>
    </location>
</feature>
<reference evidence="3 4" key="1">
    <citation type="submission" date="2024-01" db="EMBL/GenBank/DDBJ databases">
        <title>The genome of the rayed Mediterranean limpet Patella caerulea (Linnaeus, 1758).</title>
        <authorList>
            <person name="Anh-Thu Weber A."/>
            <person name="Halstead-Nussloch G."/>
        </authorList>
    </citation>
    <scope>NUCLEOTIDE SEQUENCE [LARGE SCALE GENOMIC DNA]</scope>
    <source>
        <strain evidence="3">AATW-2023a</strain>
        <tissue evidence="3">Whole specimen</tissue>
    </source>
</reference>
<keyword evidence="4" id="KW-1185">Reference proteome</keyword>
<keyword evidence="2" id="KW-0732">Signal</keyword>
<dbReference type="GO" id="GO:0000166">
    <property type="term" value="F:nucleotide binding"/>
    <property type="evidence" value="ECO:0007669"/>
    <property type="project" value="InterPro"/>
</dbReference>
<gene>
    <name evidence="3" type="ORF">SNE40_002780</name>
</gene>
<evidence type="ECO:0000256" key="1">
    <source>
        <dbReference type="SAM" id="Coils"/>
    </source>
</evidence>
<accession>A0AAN8Q436</accession>
<keyword evidence="1" id="KW-0175">Coiled coil</keyword>
<comment type="caution">
    <text evidence="3">The sequence shown here is derived from an EMBL/GenBank/DDBJ whole genome shotgun (WGS) entry which is preliminary data.</text>
</comment>
<evidence type="ECO:0000313" key="3">
    <source>
        <dbReference type="EMBL" id="KAK6191030.1"/>
    </source>
</evidence>
<dbReference type="Gene3D" id="1.10.287.1490">
    <property type="match status" value="1"/>
</dbReference>
<dbReference type="Proteomes" id="UP001347796">
    <property type="component" value="Unassembled WGS sequence"/>
</dbReference>
<proteinExistence type="predicted"/>
<protein>
    <submittedName>
        <fullName evidence="3">Uncharacterized protein</fullName>
    </submittedName>
</protein>
<organism evidence="3 4">
    <name type="scientific">Patella caerulea</name>
    <name type="common">Rayed Mediterranean limpet</name>
    <dbReference type="NCBI Taxonomy" id="87958"/>
    <lineage>
        <taxon>Eukaryota</taxon>
        <taxon>Metazoa</taxon>
        <taxon>Spiralia</taxon>
        <taxon>Lophotrochozoa</taxon>
        <taxon>Mollusca</taxon>
        <taxon>Gastropoda</taxon>
        <taxon>Patellogastropoda</taxon>
        <taxon>Patelloidea</taxon>
        <taxon>Patellidae</taxon>
        <taxon>Patella</taxon>
    </lineage>
</organism>
<dbReference type="SUPFAM" id="SSF46589">
    <property type="entry name" value="tRNA-binding arm"/>
    <property type="match status" value="1"/>
</dbReference>
<evidence type="ECO:0000256" key="2">
    <source>
        <dbReference type="SAM" id="SignalP"/>
    </source>
</evidence>
<dbReference type="EMBL" id="JAZGQO010000002">
    <property type="protein sequence ID" value="KAK6191030.1"/>
    <property type="molecule type" value="Genomic_DNA"/>
</dbReference>
<sequence length="264" mass="30400">MGAGENTFHGSDEFYKLSALYVIILLILLAGDIEANPGPPKRNAVQKEKDLERINDDSNVIDVLKDMWREIREMKSDIQQIGSLRSDVNKVIDDVSKAKEDTESIKKENRQLKKKIGELEDKIDVIENENKQNNIVINGLDIRVSDRQKEFEEKVSTLFKDKLKIREDIKVDKAFPNKDRSCMIVKLTNARDKSLIISAAMALSDPAIYISSDYSYKVRQTRKKLIKHMIKARDNGHNAKLKFDKLLIDRKIYSLDELENGDYD</sequence>
<name>A0AAN8Q436_PATCE</name>
<dbReference type="InterPro" id="IPR010978">
    <property type="entry name" value="tRNA-bd_arm"/>
</dbReference>
<dbReference type="AlphaFoldDB" id="A0AAN8Q436"/>
<feature type="chain" id="PRO_5043028621" evidence="2">
    <location>
        <begin position="36"/>
        <end position="264"/>
    </location>
</feature>
<evidence type="ECO:0000313" key="4">
    <source>
        <dbReference type="Proteomes" id="UP001347796"/>
    </source>
</evidence>